<comment type="similarity">
    <text evidence="1">Belongs to the LysR transcriptional regulatory family.</text>
</comment>
<gene>
    <name evidence="6" type="ORF">GCM10010529_10440</name>
</gene>
<dbReference type="Gene3D" id="1.10.10.10">
    <property type="entry name" value="Winged helix-like DNA-binding domain superfamily/Winged helix DNA-binding domain"/>
    <property type="match status" value="1"/>
</dbReference>
<reference evidence="7" key="1">
    <citation type="journal article" date="2019" name="Int. J. Syst. Evol. Microbiol.">
        <title>The Global Catalogue of Microorganisms (GCM) 10K type strain sequencing project: providing services to taxonomists for standard genome sequencing and annotation.</title>
        <authorList>
            <consortium name="The Broad Institute Genomics Platform"/>
            <consortium name="The Broad Institute Genome Sequencing Center for Infectious Disease"/>
            <person name="Wu L."/>
            <person name="Ma J."/>
        </authorList>
    </citation>
    <scope>NUCLEOTIDE SEQUENCE [LARGE SCALE GENOMIC DNA]</scope>
    <source>
        <strain evidence="7">JCM 14309</strain>
    </source>
</reference>
<protein>
    <submittedName>
        <fullName evidence="6">LysR family transcriptional regulator</fullName>
    </submittedName>
</protein>
<sequence length="296" mass="32181">MFTLDQIRSFVAVAEELHFGHAAERLNMTQPPLSRQIQKLEKTVGVQLIERDNRKVALTTAGKAFLADARKLLVSAEQAPLTARRIARGQAGVLRIGFTAASGFSVLGTLLSTLSEQLPDVDVDLREQVTREQVDSLINGEIDLGLARPPIDHELFESRLLLSEALELVVPEGHPLAALDRPVAGADLREVPLIMYSPTKARYFYDLAIRNVPIQHGNVVHTVSQILTMVSLVAAGRGVALVPASAQRLGVAGVTHLPLADQTTDVVELHAIWRRGQRNPALHRLLSALDGHVSST</sequence>
<evidence type="ECO:0000256" key="1">
    <source>
        <dbReference type="ARBA" id="ARBA00009437"/>
    </source>
</evidence>
<comment type="caution">
    <text evidence="6">The sequence shown here is derived from an EMBL/GenBank/DDBJ whole genome shotgun (WGS) entry which is preliminary data.</text>
</comment>
<dbReference type="Pfam" id="PF03466">
    <property type="entry name" value="LysR_substrate"/>
    <property type="match status" value="1"/>
</dbReference>
<dbReference type="InterPro" id="IPR036390">
    <property type="entry name" value="WH_DNA-bd_sf"/>
</dbReference>
<dbReference type="InterPro" id="IPR005119">
    <property type="entry name" value="LysR_subst-bd"/>
</dbReference>
<evidence type="ECO:0000313" key="6">
    <source>
        <dbReference type="EMBL" id="GAA3058567.1"/>
    </source>
</evidence>
<dbReference type="Proteomes" id="UP001500236">
    <property type="component" value="Unassembled WGS sequence"/>
</dbReference>
<dbReference type="Pfam" id="PF00126">
    <property type="entry name" value="HTH_1"/>
    <property type="match status" value="1"/>
</dbReference>
<evidence type="ECO:0000259" key="5">
    <source>
        <dbReference type="PROSITE" id="PS50931"/>
    </source>
</evidence>
<feature type="domain" description="HTH lysR-type" evidence="5">
    <location>
        <begin position="2"/>
        <end position="59"/>
    </location>
</feature>
<dbReference type="SUPFAM" id="SSF53850">
    <property type="entry name" value="Periplasmic binding protein-like II"/>
    <property type="match status" value="1"/>
</dbReference>
<proteinExistence type="inferred from homology"/>
<keyword evidence="7" id="KW-1185">Reference proteome</keyword>
<accession>A0ABP6LSB3</accession>
<keyword evidence="2" id="KW-0805">Transcription regulation</keyword>
<dbReference type="RefSeq" id="WP_344684799.1">
    <property type="nucleotide sequence ID" value="NZ_BAAAVT010000005.1"/>
</dbReference>
<dbReference type="Gene3D" id="3.40.190.10">
    <property type="entry name" value="Periplasmic binding protein-like II"/>
    <property type="match status" value="2"/>
</dbReference>
<evidence type="ECO:0000256" key="2">
    <source>
        <dbReference type="ARBA" id="ARBA00023015"/>
    </source>
</evidence>
<evidence type="ECO:0000256" key="4">
    <source>
        <dbReference type="ARBA" id="ARBA00023163"/>
    </source>
</evidence>
<keyword evidence="3" id="KW-0238">DNA-binding</keyword>
<evidence type="ECO:0000313" key="7">
    <source>
        <dbReference type="Proteomes" id="UP001500236"/>
    </source>
</evidence>
<keyword evidence="4" id="KW-0804">Transcription</keyword>
<dbReference type="InterPro" id="IPR000847">
    <property type="entry name" value="LysR_HTH_N"/>
</dbReference>
<dbReference type="EMBL" id="BAAAVT010000005">
    <property type="protein sequence ID" value="GAA3058567.1"/>
    <property type="molecule type" value="Genomic_DNA"/>
</dbReference>
<dbReference type="PANTHER" id="PTHR30346:SF0">
    <property type="entry name" value="HCA OPERON TRANSCRIPTIONAL ACTIVATOR HCAR"/>
    <property type="match status" value="1"/>
</dbReference>
<dbReference type="SUPFAM" id="SSF46785">
    <property type="entry name" value="Winged helix' DNA-binding domain"/>
    <property type="match status" value="1"/>
</dbReference>
<organism evidence="6 7">
    <name type="scientific">Nesterenkonia aethiopica</name>
    <dbReference type="NCBI Taxonomy" id="269144"/>
    <lineage>
        <taxon>Bacteria</taxon>
        <taxon>Bacillati</taxon>
        <taxon>Actinomycetota</taxon>
        <taxon>Actinomycetes</taxon>
        <taxon>Micrococcales</taxon>
        <taxon>Micrococcaceae</taxon>
        <taxon>Nesterenkonia</taxon>
    </lineage>
</organism>
<dbReference type="PRINTS" id="PR00039">
    <property type="entry name" value="HTHLYSR"/>
</dbReference>
<dbReference type="PANTHER" id="PTHR30346">
    <property type="entry name" value="TRANSCRIPTIONAL DUAL REGULATOR HCAR-RELATED"/>
    <property type="match status" value="1"/>
</dbReference>
<dbReference type="PROSITE" id="PS50931">
    <property type="entry name" value="HTH_LYSR"/>
    <property type="match status" value="1"/>
</dbReference>
<dbReference type="InterPro" id="IPR036388">
    <property type="entry name" value="WH-like_DNA-bd_sf"/>
</dbReference>
<evidence type="ECO:0000256" key="3">
    <source>
        <dbReference type="ARBA" id="ARBA00023125"/>
    </source>
</evidence>
<name>A0ABP6LSB3_9MICC</name>